<dbReference type="AlphaFoldDB" id="A0AAX6MAK0"/>
<protein>
    <submittedName>
        <fullName evidence="1">Uncharacterized protein</fullName>
    </submittedName>
</protein>
<organism evidence="1 2">
    <name type="scientific">Daldinia eschscholtzii</name>
    <dbReference type="NCBI Taxonomy" id="292717"/>
    <lineage>
        <taxon>Eukaryota</taxon>
        <taxon>Fungi</taxon>
        <taxon>Dikarya</taxon>
        <taxon>Ascomycota</taxon>
        <taxon>Pezizomycotina</taxon>
        <taxon>Sordariomycetes</taxon>
        <taxon>Xylariomycetidae</taxon>
        <taxon>Xylariales</taxon>
        <taxon>Hypoxylaceae</taxon>
        <taxon>Daldinia</taxon>
    </lineage>
</organism>
<evidence type="ECO:0000313" key="2">
    <source>
        <dbReference type="Proteomes" id="UP001369815"/>
    </source>
</evidence>
<sequence>MYTGLAVGQDIEGFLTYLWTMVMGWTQEEIQVYSAHLRRDMRSPNVHAYYPTRIVVGRKPLNAPTTS</sequence>
<gene>
    <name evidence="1" type="ORF">Daesc_009752</name>
</gene>
<proteinExistence type="predicted"/>
<evidence type="ECO:0000313" key="1">
    <source>
        <dbReference type="EMBL" id="KAK6949669.1"/>
    </source>
</evidence>
<dbReference type="EMBL" id="JBANMG010000009">
    <property type="protein sequence ID" value="KAK6949669.1"/>
    <property type="molecule type" value="Genomic_DNA"/>
</dbReference>
<comment type="caution">
    <text evidence="1">The sequence shown here is derived from an EMBL/GenBank/DDBJ whole genome shotgun (WGS) entry which is preliminary data.</text>
</comment>
<dbReference type="Proteomes" id="UP001369815">
    <property type="component" value="Unassembled WGS sequence"/>
</dbReference>
<name>A0AAX6MAK0_9PEZI</name>
<accession>A0AAX6MAK0</accession>
<keyword evidence="2" id="KW-1185">Reference proteome</keyword>
<reference evidence="1 2" key="1">
    <citation type="journal article" date="2024" name="Front Chem Biol">
        <title>Unveiling the potential of Daldinia eschscholtzii MFLUCC 19-0629 through bioactivity and bioinformatics studies for enhanced sustainable agriculture production.</title>
        <authorList>
            <person name="Brooks S."/>
            <person name="Weaver J.A."/>
            <person name="Klomchit A."/>
            <person name="Alharthi S.A."/>
            <person name="Onlamun T."/>
            <person name="Nurani R."/>
            <person name="Vong T.K."/>
            <person name="Alberti F."/>
            <person name="Greco C."/>
        </authorList>
    </citation>
    <scope>NUCLEOTIDE SEQUENCE [LARGE SCALE GENOMIC DNA]</scope>
    <source>
        <strain evidence="1">MFLUCC 19-0629</strain>
    </source>
</reference>